<evidence type="ECO:0000256" key="6">
    <source>
        <dbReference type="SAM" id="Phobius"/>
    </source>
</evidence>
<feature type="transmembrane region" description="Helical" evidence="6">
    <location>
        <begin position="279"/>
        <end position="296"/>
    </location>
</feature>
<keyword evidence="8" id="KW-1185">Reference proteome</keyword>
<comment type="subcellular location">
    <subcellularLocation>
        <location evidence="1">Membrane</location>
        <topology evidence="1">Multi-pass membrane protein</topology>
    </subcellularLocation>
</comment>
<feature type="transmembrane region" description="Helical" evidence="6">
    <location>
        <begin position="240"/>
        <end position="258"/>
    </location>
</feature>
<feature type="transmembrane region" description="Helical" evidence="6">
    <location>
        <begin position="161"/>
        <end position="182"/>
    </location>
</feature>
<dbReference type="RefSeq" id="WP_269878840.1">
    <property type="nucleotide sequence ID" value="NZ_JAPZVM010000013.1"/>
</dbReference>
<dbReference type="InterPro" id="IPR000537">
    <property type="entry name" value="UbiA_prenyltransferase"/>
</dbReference>
<gene>
    <name evidence="7" type="ORF">O6P32_12460</name>
</gene>
<keyword evidence="3 6" id="KW-0812">Transmembrane</keyword>
<feature type="transmembrane region" description="Helical" evidence="6">
    <location>
        <begin position="209"/>
        <end position="228"/>
    </location>
</feature>
<evidence type="ECO:0000256" key="1">
    <source>
        <dbReference type="ARBA" id="ARBA00004141"/>
    </source>
</evidence>
<evidence type="ECO:0000313" key="8">
    <source>
        <dbReference type="Proteomes" id="UP001141933"/>
    </source>
</evidence>
<dbReference type="Gene3D" id="1.10.357.140">
    <property type="entry name" value="UbiA prenyltransferase"/>
    <property type="match status" value="1"/>
</dbReference>
<feature type="transmembrane region" description="Helical" evidence="6">
    <location>
        <begin position="81"/>
        <end position="100"/>
    </location>
</feature>
<feature type="transmembrane region" description="Helical" evidence="6">
    <location>
        <begin position="138"/>
        <end position="155"/>
    </location>
</feature>
<dbReference type="CDD" id="cd13963">
    <property type="entry name" value="PT_UbiA_2"/>
    <property type="match status" value="1"/>
</dbReference>
<organism evidence="7 8">
    <name type="scientific">Phocaeicola acetigenes</name>
    <dbReference type="NCBI Taxonomy" id="3016083"/>
    <lineage>
        <taxon>Bacteria</taxon>
        <taxon>Pseudomonadati</taxon>
        <taxon>Bacteroidota</taxon>
        <taxon>Bacteroidia</taxon>
        <taxon>Bacteroidales</taxon>
        <taxon>Bacteroidaceae</taxon>
        <taxon>Phocaeicola</taxon>
    </lineage>
</organism>
<sequence>MVRDVLELIRPHQWLKNLFIFLPVFFGGKLFDFNSQVLCLIAFIAYSLASSSIYCLNDILDRKADALHPQKKYRPIASGRVPLSWGYALVFLLLFVSGGVLTCSRFYVQDILCLQAAALIGFYYILNIFYCLYLKHIALIDVMVIATGFVLRIFVGGSITGIALSHWIIIMTFLLALFLAFAKRRDDVLVYKQTGNKPRANIERYNETFLNQIITVIVAVIVVVYLLYCVSPEVMERMNSSNVYITAAFVLLGLLRYLQVVLVDEKSGSPTKVLMSDHFLQMTILGWIISFIIILYL</sequence>
<keyword evidence="2" id="KW-1003">Cell membrane</keyword>
<keyword evidence="4 6" id="KW-1133">Transmembrane helix</keyword>
<dbReference type="NCBIfam" id="NF008978">
    <property type="entry name" value="PRK12324.1-4"/>
    <property type="match status" value="1"/>
</dbReference>
<protein>
    <submittedName>
        <fullName evidence="7">Decaprenyl-phosphate phosphoribosyltransferase</fullName>
        <ecNumber evidence="7">2.4.2.45</ecNumber>
    </submittedName>
</protein>
<evidence type="ECO:0000256" key="4">
    <source>
        <dbReference type="ARBA" id="ARBA00022989"/>
    </source>
</evidence>
<name>A0ABT4PKC0_9BACT</name>
<keyword evidence="7" id="KW-0808">Transferase</keyword>
<evidence type="ECO:0000256" key="5">
    <source>
        <dbReference type="ARBA" id="ARBA00023136"/>
    </source>
</evidence>
<dbReference type="Pfam" id="PF01040">
    <property type="entry name" value="UbiA"/>
    <property type="match status" value="1"/>
</dbReference>
<evidence type="ECO:0000313" key="7">
    <source>
        <dbReference type="EMBL" id="MCZ8373509.1"/>
    </source>
</evidence>
<reference evidence="7" key="1">
    <citation type="submission" date="2022-12" db="EMBL/GenBank/DDBJ databases">
        <title>Phocaeicola acetigenes sp. nov., isolated feces from a healthy human.</title>
        <authorList>
            <person name="Do H."/>
            <person name="Ha Y.B."/>
            <person name="Kim J.-S."/>
            <person name="Suh M.K."/>
            <person name="Kim H.S."/>
            <person name="Lee J.-S."/>
        </authorList>
    </citation>
    <scope>NUCLEOTIDE SEQUENCE</scope>
    <source>
        <strain evidence="7">KGMB11183</strain>
    </source>
</reference>
<evidence type="ECO:0000256" key="2">
    <source>
        <dbReference type="ARBA" id="ARBA00022475"/>
    </source>
</evidence>
<dbReference type="GO" id="GO:0016757">
    <property type="term" value="F:glycosyltransferase activity"/>
    <property type="evidence" value="ECO:0007669"/>
    <property type="project" value="UniProtKB-KW"/>
</dbReference>
<keyword evidence="7" id="KW-0328">Glycosyltransferase</keyword>
<evidence type="ECO:0000256" key="3">
    <source>
        <dbReference type="ARBA" id="ARBA00022692"/>
    </source>
</evidence>
<dbReference type="EMBL" id="JAPZVM010000013">
    <property type="protein sequence ID" value="MCZ8373509.1"/>
    <property type="molecule type" value="Genomic_DNA"/>
</dbReference>
<proteinExistence type="predicted"/>
<dbReference type="InterPro" id="IPR044878">
    <property type="entry name" value="UbiA_sf"/>
</dbReference>
<feature type="transmembrane region" description="Helical" evidence="6">
    <location>
        <begin position="37"/>
        <end position="60"/>
    </location>
</feature>
<feature type="transmembrane region" description="Helical" evidence="6">
    <location>
        <begin position="106"/>
        <end position="126"/>
    </location>
</feature>
<dbReference type="Proteomes" id="UP001141933">
    <property type="component" value="Unassembled WGS sequence"/>
</dbReference>
<comment type="caution">
    <text evidence="7">The sequence shown here is derived from an EMBL/GenBank/DDBJ whole genome shotgun (WGS) entry which is preliminary data.</text>
</comment>
<accession>A0ABT4PKC0</accession>
<keyword evidence="5 6" id="KW-0472">Membrane</keyword>
<dbReference type="EC" id="2.4.2.45" evidence="7"/>